<dbReference type="Pfam" id="PF17481">
    <property type="entry name" value="Phage_sheath_domII"/>
    <property type="match status" value="1"/>
</dbReference>
<protein>
    <submittedName>
        <fullName evidence="5">Phage tail protein</fullName>
    </submittedName>
</protein>
<organism evidence="5 6">
    <name type="scientific">Mangrovibacter phragmitis</name>
    <dbReference type="NCBI Taxonomy" id="1691903"/>
    <lineage>
        <taxon>Bacteria</taxon>
        <taxon>Pseudomonadati</taxon>
        <taxon>Pseudomonadota</taxon>
        <taxon>Gammaproteobacteria</taxon>
        <taxon>Enterobacterales</taxon>
        <taxon>Enterobacteriaceae</taxon>
        <taxon>Mangrovibacter</taxon>
    </lineage>
</organism>
<sequence length="498" mass="52967">MTVSFNSVPSDILVPLFYAEMDNSQANTETDSGASLIIAMANTGSSITRNKLVIMPSAGLAGKQAGRGSQLARMVSKYRNVDPYGELWVIAVDAPEGDAATGTLTLTGAAQASGTLSLYIGTERVQSAVATGDTVSEMASALADAINADLDLPVTAAAAAGVITLTARHAGLCGNEIPVVMNYYGTVGGEDLPDGVTVAIVAMSGGTGAPELDAAVAAMGDEAFDFIGLPFSDSASVETLALEMNDDSGRWSYARQLYGHVYTAKAGTLSDLVAFGDTQNKQHVSVAGYEPETQTAVDELVALRTARNAVFIRNDPARPTQTGVLTGALPAKAGSRFIMTERQSLLKHGIATACTSGGELCIERDITTYQTNKYGVADNSYLDSETLHTSAYVLRQLKSIITSKYPRHKLANDGTRFGAGQAIVTPAVIKGELCTVYRTMERNGIVENYDLFKAHLIVERNTDNPNRVDVLFPPDYVNQLRTFAVLNQFRLQYNEESE</sequence>
<evidence type="ECO:0000259" key="2">
    <source>
        <dbReference type="Pfam" id="PF04984"/>
    </source>
</evidence>
<dbReference type="Pfam" id="PF17482">
    <property type="entry name" value="Phage_sheath_1C"/>
    <property type="match status" value="1"/>
</dbReference>
<dbReference type="Proteomes" id="UP000078225">
    <property type="component" value="Unassembled WGS sequence"/>
</dbReference>
<gene>
    <name evidence="5" type="ORF">A9B99_17045</name>
</gene>
<feature type="domain" description="Tail sheath protein subtilisin-like" evidence="2">
    <location>
        <begin position="205"/>
        <end position="368"/>
    </location>
</feature>
<proteinExistence type="inferred from homology"/>
<dbReference type="OrthoDB" id="5442644at2"/>
<dbReference type="Pfam" id="PF04984">
    <property type="entry name" value="Phage_sheath_1"/>
    <property type="match status" value="1"/>
</dbReference>
<keyword evidence="6" id="KW-1185">Reference proteome</keyword>
<feature type="domain" description="Tail sheath protein C-terminal" evidence="4">
    <location>
        <begin position="377"/>
        <end position="489"/>
    </location>
</feature>
<dbReference type="InterPro" id="IPR035326">
    <property type="entry name" value="Beta_sandwich_Seath"/>
</dbReference>
<comment type="caution">
    <text evidence="5">The sequence shown here is derived from an EMBL/GenBank/DDBJ whole genome shotgun (WGS) entry which is preliminary data.</text>
</comment>
<dbReference type="InterPro" id="IPR007067">
    <property type="entry name" value="Tail_sheath"/>
</dbReference>
<dbReference type="PIRSF" id="PIRSF007349">
    <property type="entry name" value="Tsp_L"/>
    <property type="match status" value="1"/>
</dbReference>
<dbReference type="InterPro" id="IPR020287">
    <property type="entry name" value="Tail_sheath_C"/>
</dbReference>
<evidence type="ECO:0000259" key="4">
    <source>
        <dbReference type="Pfam" id="PF17482"/>
    </source>
</evidence>
<dbReference type="RefSeq" id="WP_064601272.1">
    <property type="nucleotide sequence ID" value="NZ_LYRP01000050.1"/>
</dbReference>
<evidence type="ECO:0000256" key="1">
    <source>
        <dbReference type="ARBA" id="ARBA00008005"/>
    </source>
</evidence>
<dbReference type="STRING" id="1691903.A9B99_17045"/>
<feature type="domain" description="Phage tail sheath protein-like beta-sandwich" evidence="3">
    <location>
        <begin position="96"/>
        <end position="196"/>
    </location>
</feature>
<evidence type="ECO:0000313" key="6">
    <source>
        <dbReference type="Proteomes" id="UP000078225"/>
    </source>
</evidence>
<dbReference type="EMBL" id="LYRP01000050">
    <property type="protein sequence ID" value="OAT74894.1"/>
    <property type="molecule type" value="Genomic_DNA"/>
</dbReference>
<evidence type="ECO:0000259" key="3">
    <source>
        <dbReference type="Pfam" id="PF17481"/>
    </source>
</evidence>
<reference evidence="6" key="1">
    <citation type="submission" date="2016-05" db="EMBL/GenBank/DDBJ databases">
        <authorList>
            <person name="Behera P."/>
            <person name="Vaishampayan P."/>
            <person name="Singh N."/>
            <person name="Raina V."/>
            <person name="Suar M."/>
            <person name="Pattnaik A."/>
            <person name="Rastogi G."/>
        </authorList>
    </citation>
    <scope>NUCLEOTIDE SEQUENCE [LARGE SCALE GENOMIC DNA]</scope>
    <source>
        <strain evidence="6">MP23</strain>
    </source>
</reference>
<name>A0A1B7KXY0_9ENTR</name>
<evidence type="ECO:0000313" key="5">
    <source>
        <dbReference type="EMBL" id="OAT74894.1"/>
    </source>
</evidence>
<comment type="similarity">
    <text evidence="1">Belongs to the myoviridae tail sheath protein family.</text>
</comment>
<dbReference type="AlphaFoldDB" id="A0A1B7KXY0"/>
<dbReference type="InterPro" id="IPR035089">
    <property type="entry name" value="Phage_sheath_subtilisin"/>
</dbReference>
<accession>A0A1B7KXY0</accession>